<dbReference type="InterPro" id="IPR038538">
    <property type="entry name" value="MTERF_sf"/>
</dbReference>
<gene>
    <name evidence="1" type="ORF">KUTeg_000321</name>
</gene>
<protein>
    <submittedName>
        <fullName evidence="1">Uncharacterized protein</fullName>
    </submittedName>
</protein>
<comment type="caution">
    <text evidence="1">The sequence shown here is derived from an EMBL/GenBank/DDBJ whole genome shotgun (WGS) entry which is preliminary data.</text>
</comment>
<keyword evidence="2" id="KW-1185">Reference proteome</keyword>
<sequence length="175" mass="20581">MEGEEDVENKSPEVRLVVKLFPKVLELDITKFKQRHKYLVSLGRAQYDPTIENYISPLKLCVGGDDEFCENVHICIYTELYLHRNKHPQTSKSGKTNLSTGASMYEFSFQQINKIIHNMSSLYTDKLDSMKFSAIYELKCKFYLQMINFFPIHAIPCMCKLVKLFYKMEIRFHSK</sequence>
<reference evidence="1 2" key="1">
    <citation type="submission" date="2022-12" db="EMBL/GenBank/DDBJ databases">
        <title>Chromosome-level genome of Tegillarca granosa.</title>
        <authorList>
            <person name="Kim J."/>
        </authorList>
    </citation>
    <scope>NUCLEOTIDE SEQUENCE [LARGE SCALE GENOMIC DNA]</scope>
    <source>
        <strain evidence="1">Teg-2019</strain>
        <tissue evidence="1">Adductor muscle</tissue>
    </source>
</reference>
<dbReference type="Proteomes" id="UP001217089">
    <property type="component" value="Unassembled WGS sequence"/>
</dbReference>
<organism evidence="1 2">
    <name type="scientific">Tegillarca granosa</name>
    <name type="common">Malaysian cockle</name>
    <name type="synonym">Anadara granosa</name>
    <dbReference type="NCBI Taxonomy" id="220873"/>
    <lineage>
        <taxon>Eukaryota</taxon>
        <taxon>Metazoa</taxon>
        <taxon>Spiralia</taxon>
        <taxon>Lophotrochozoa</taxon>
        <taxon>Mollusca</taxon>
        <taxon>Bivalvia</taxon>
        <taxon>Autobranchia</taxon>
        <taxon>Pteriomorphia</taxon>
        <taxon>Arcoida</taxon>
        <taxon>Arcoidea</taxon>
        <taxon>Arcidae</taxon>
        <taxon>Tegillarca</taxon>
    </lineage>
</organism>
<name>A0ABQ9FZZ5_TEGGR</name>
<dbReference type="Gene3D" id="1.25.70.10">
    <property type="entry name" value="Transcription termination factor 3, mitochondrial"/>
    <property type="match status" value="1"/>
</dbReference>
<evidence type="ECO:0000313" key="2">
    <source>
        <dbReference type="Proteomes" id="UP001217089"/>
    </source>
</evidence>
<dbReference type="EMBL" id="JARBDR010000018">
    <property type="protein sequence ID" value="KAJ8321850.1"/>
    <property type="molecule type" value="Genomic_DNA"/>
</dbReference>
<accession>A0ABQ9FZZ5</accession>
<evidence type="ECO:0000313" key="1">
    <source>
        <dbReference type="EMBL" id="KAJ8321850.1"/>
    </source>
</evidence>
<proteinExistence type="predicted"/>